<dbReference type="RefSeq" id="WP_135429409.1">
    <property type="nucleotide sequence ID" value="NZ_RPEM01000003.1"/>
</dbReference>
<proteinExistence type="predicted"/>
<dbReference type="Proteomes" id="UP000297741">
    <property type="component" value="Unassembled WGS sequence"/>
</dbReference>
<dbReference type="EMBL" id="RPEM01000003">
    <property type="protein sequence ID" value="TGD44150.1"/>
    <property type="molecule type" value="Genomic_DNA"/>
</dbReference>
<feature type="chain" id="PRO_5046406661" evidence="4">
    <location>
        <begin position="19"/>
        <end position="137"/>
    </location>
</feature>
<dbReference type="Pfam" id="PF00034">
    <property type="entry name" value="Cytochrom_C"/>
    <property type="match status" value="1"/>
</dbReference>
<sequence length="137" mass="14162">MAQPLPILSLFAALGLGACVLGTTPEPVPTGAEDFADFCAGCHGLSGKGAGELAGTLARRPADLTLLARRNGGTFPTTQVMAKIWGYTGGKGSDVMPNFGPLLDSELVPYDGGDGIMTPTPVRLVQIAEHLKSIQIR</sequence>
<evidence type="ECO:0000256" key="2">
    <source>
        <dbReference type="ARBA" id="ARBA00022723"/>
    </source>
</evidence>
<feature type="signal peptide" evidence="4">
    <location>
        <begin position="1"/>
        <end position="18"/>
    </location>
</feature>
<keyword evidence="4" id="KW-0732">Signal</keyword>
<name>A0ABY2KND0_9RHOB</name>
<dbReference type="SUPFAM" id="SSF46626">
    <property type="entry name" value="Cytochrome c"/>
    <property type="match status" value="1"/>
</dbReference>
<evidence type="ECO:0000313" key="6">
    <source>
        <dbReference type="EMBL" id="TGD44150.1"/>
    </source>
</evidence>
<keyword evidence="2" id="KW-0479">Metal-binding</keyword>
<feature type="domain" description="Cytochrome c" evidence="5">
    <location>
        <begin position="31"/>
        <end position="63"/>
    </location>
</feature>
<dbReference type="Gene3D" id="1.10.760.10">
    <property type="entry name" value="Cytochrome c-like domain"/>
    <property type="match status" value="1"/>
</dbReference>
<evidence type="ECO:0000313" key="7">
    <source>
        <dbReference type="Proteomes" id="UP000297741"/>
    </source>
</evidence>
<comment type="caution">
    <text evidence="6">The sequence shown here is derived from an EMBL/GenBank/DDBJ whole genome shotgun (WGS) entry which is preliminary data.</text>
</comment>
<evidence type="ECO:0000256" key="1">
    <source>
        <dbReference type="ARBA" id="ARBA00022617"/>
    </source>
</evidence>
<organism evidence="6 7">
    <name type="scientific">Pseudotabrizicola sediminis</name>
    <dbReference type="NCBI Taxonomy" id="2486418"/>
    <lineage>
        <taxon>Bacteria</taxon>
        <taxon>Pseudomonadati</taxon>
        <taxon>Pseudomonadota</taxon>
        <taxon>Alphaproteobacteria</taxon>
        <taxon>Rhodobacterales</taxon>
        <taxon>Paracoccaceae</taxon>
        <taxon>Pseudotabrizicola</taxon>
    </lineage>
</organism>
<evidence type="ECO:0000256" key="4">
    <source>
        <dbReference type="SAM" id="SignalP"/>
    </source>
</evidence>
<evidence type="ECO:0000259" key="5">
    <source>
        <dbReference type="Pfam" id="PF00034"/>
    </source>
</evidence>
<evidence type="ECO:0000256" key="3">
    <source>
        <dbReference type="ARBA" id="ARBA00023004"/>
    </source>
</evidence>
<keyword evidence="7" id="KW-1185">Reference proteome</keyword>
<reference evidence="6 7" key="1">
    <citation type="submission" date="2018-11" db="EMBL/GenBank/DDBJ databases">
        <title>Tabrizicola sp. isolated from sediment of alpine lake.</title>
        <authorList>
            <person name="Liu Z."/>
        </authorList>
    </citation>
    <scope>NUCLEOTIDE SEQUENCE [LARGE SCALE GENOMIC DNA]</scope>
    <source>
        <strain evidence="6 7">DRYC-M-16</strain>
    </source>
</reference>
<keyword evidence="3" id="KW-0408">Iron</keyword>
<keyword evidence="1" id="KW-0349">Heme</keyword>
<dbReference type="InterPro" id="IPR036909">
    <property type="entry name" value="Cyt_c-like_dom_sf"/>
</dbReference>
<gene>
    <name evidence="6" type="ORF">EEB11_05475</name>
</gene>
<protein>
    <submittedName>
        <fullName evidence="6">Cytochrome C</fullName>
    </submittedName>
</protein>
<accession>A0ABY2KND0</accession>
<dbReference type="InterPro" id="IPR009056">
    <property type="entry name" value="Cyt_c-like_dom"/>
</dbReference>